<dbReference type="AlphaFoldDB" id="A0A2Z5QZV0"/>
<keyword evidence="2" id="KW-1185">Reference proteome</keyword>
<proteinExistence type="predicted"/>
<evidence type="ECO:0000313" key="2">
    <source>
        <dbReference type="Proteomes" id="UP000250241"/>
    </source>
</evidence>
<dbReference type="EMBL" id="AP017895">
    <property type="protein sequence ID" value="BAV87893.1"/>
    <property type="molecule type" value="Genomic_DNA"/>
</dbReference>
<protein>
    <submittedName>
        <fullName evidence="1">Uncharacterized protein</fullName>
    </submittedName>
</protein>
<name>A0A2Z5QZV0_9MICC</name>
<reference evidence="1 2" key="1">
    <citation type="submission" date="2016-10" db="EMBL/GenBank/DDBJ databases">
        <title>Genome sequence of Rothia aeria strain JCM11412.</title>
        <authorList>
            <person name="Nambu T."/>
        </authorList>
    </citation>
    <scope>NUCLEOTIDE SEQUENCE [LARGE SCALE GENOMIC DNA]</scope>
    <source>
        <strain evidence="1 2">JCM 11412</strain>
    </source>
</reference>
<gene>
    <name evidence="1" type="ORF">RA11412_1594</name>
</gene>
<evidence type="ECO:0000313" key="1">
    <source>
        <dbReference type="EMBL" id="BAV87893.1"/>
    </source>
</evidence>
<accession>A0A2Z5QZV0</accession>
<sequence>MVFGVALAGVSCPFRHRTAAVLRITHQGRAPLFYGVPLRFFTQPAG</sequence>
<dbReference type="Proteomes" id="UP000250241">
    <property type="component" value="Chromosome"/>
</dbReference>
<organism evidence="1 2">
    <name type="scientific">Rothia aeria</name>
    <dbReference type="NCBI Taxonomy" id="172042"/>
    <lineage>
        <taxon>Bacteria</taxon>
        <taxon>Bacillati</taxon>
        <taxon>Actinomycetota</taxon>
        <taxon>Actinomycetes</taxon>
        <taxon>Micrococcales</taxon>
        <taxon>Micrococcaceae</taxon>
        <taxon>Rothia</taxon>
    </lineage>
</organism>
<dbReference type="KEGG" id="raj:RA11412_1594"/>